<feature type="region of interest" description="Disordered" evidence="6">
    <location>
        <begin position="51"/>
        <end position="77"/>
    </location>
</feature>
<dbReference type="PROSITE" id="PS50985">
    <property type="entry name" value="GRAS"/>
    <property type="match status" value="1"/>
</dbReference>
<dbReference type="GO" id="GO:0005634">
    <property type="term" value="C:nucleus"/>
    <property type="evidence" value="ECO:0007669"/>
    <property type="project" value="UniProtKB-SubCell"/>
</dbReference>
<feature type="region of interest" description="Disordered" evidence="6">
    <location>
        <begin position="1"/>
        <end position="26"/>
    </location>
</feature>
<dbReference type="PANTHER" id="PTHR31636">
    <property type="entry name" value="OSJNBA0084A10.13 PROTEIN-RELATED"/>
    <property type="match status" value="1"/>
</dbReference>
<gene>
    <name evidence="7" type="ORF">LTRI10_LOCUS52343</name>
</gene>
<evidence type="ECO:0000256" key="2">
    <source>
        <dbReference type="ARBA" id="ARBA00023015"/>
    </source>
</evidence>
<keyword evidence="4" id="KW-0539">Nucleus</keyword>
<keyword evidence="2" id="KW-0805">Transcription regulation</keyword>
<feature type="region of interest" description="SAW" evidence="5">
    <location>
        <begin position="417"/>
        <end position="493"/>
    </location>
</feature>
<feature type="short sequence motif" description="VHIID" evidence="5">
    <location>
        <begin position="234"/>
        <end position="238"/>
    </location>
</feature>
<dbReference type="InterPro" id="IPR005202">
    <property type="entry name" value="TF_GRAS"/>
</dbReference>
<evidence type="ECO:0000313" key="7">
    <source>
        <dbReference type="EMBL" id="CAL1413091.1"/>
    </source>
</evidence>
<organism evidence="7 8">
    <name type="scientific">Linum trigynum</name>
    <dbReference type="NCBI Taxonomy" id="586398"/>
    <lineage>
        <taxon>Eukaryota</taxon>
        <taxon>Viridiplantae</taxon>
        <taxon>Streptophyta</taxon>
        <taxon>Embryophyta</taxon>
        <taxon>Tracheophyta</taxon>
        <taxon>Spermatophyta</taxon>
        <taxon>Magnoliopsida</taxon>
        <taxon>eudicotyledons</taxon>
        <taxon>Gunneridae</taxon>
        <taxon>Pentapetalae</taxon>
        <taxon>rosids</taxon>
        <taxon>fabids</taxon>
        <taxon>Malpighiales</taxon>
        <taxon>Linaceae</taxon>
        <taxon>Linum</taxon>
    </lineage>
</organism>
<dbReference type="Proteomes" id="UP001497516">
    <property type="component" value="Chromosome 9"/>
</dbReference>
<keyword evidence="8" id="KW-1185">Reference proteome</keyword>
<comment type="caution">
    <text evidence="5">Lacks conserved residue(s) required for the propagation of feature annotation.</text>
</comment>
<protein>
    <submittedName>
        <fullName evidence="7">Uncharacterized protein</fullName>
    </submittedName>
</protein>
<dbReference type="Pfam" id="PF03514">
    <property type="entry name" value="GRAS"/>
    <property type="match status" value="1"/>
</dbReference>
<comment type="similarity">
    <text evidence="5">Belongs to the GRAS family.</text>
</comment>
<evidence type="ECO:0000313" key="8">
    <source>
        <dbReference type="Proteomes" id="UP001497516"/>
    </source>
</evidence>
<comment type="subcellular location">
    <subcellularLocation>
        <location evidence="1">Nucleus</location>
    </subcellularLocation>
</comment>
<sequence>MENHDIFSPEGSNLFGGGAPNVQDDDELPIIPGAIGEFSFPPPGIELLAFPPSATSFPHQDAPQLPPAGALGASSSNDAPLSVEDLVRIAASKFVWSRSNDTTSFDVQLSEDESESVTLAQLLLEAAEEVGERRFDPSRTLLDQCDRRSSPTGNPVQRLVFYYSQALRDRIDRETGRSASPPETVTERSRDLYKVVMIPSIRSIEFQSKIPFSHAAQFAGIQAIVEQLDGTTKIHILDFAVRNGQQWIILMQALSSRPKRRRVRRLKITAVATLGQEQIERTGSRLVSYAESVGLPCKFDVVMVSDLAELRRDHIQVQPDEAVAVLAEYVLHTMTEPMDRLDSLVRVIRSFNPCVMVVGEVEGNMNSPVFIDRFVESLFFTSAFFDCMEECIGRDDEVVRKYGEETLFGEASKIVVAIEGRERIIRNMKVDVWRTYFQRFGMWEVELSRSSLYQAELVTKRLPSWGPCTVGMDGKSLIVGWKGTPIKSVTVWKF</sequence>
<dbReference type="AlphaFoldDB" id="A0AAV2GQP5"/>
<evidence type="ECO:0000256" key="1">
    <source>
        <dbReference type="ARBA" id="ARBA00004123"/>
    </source>
</evidence>
<evidence type="ECO:0000256" key="5">
    <source>
        <dbReference type="PROSITE-ProRule" id="PRU01191"/>
    </source>
</evidence>
<evidence type="ECO:0000256" key="4">
    <source>
        <dbReference type="ARBA" id="ARBA00023242"/>
    </source>
</evidence>
<name>A0AAV2GQP5_9ROSI</name>
<accession>A0AAV2GQP5</accession>
<reference evidence="7 8" key="1">
    <citation type="submission" date="2024-04" db="EMBL/GenBank/DDBJ databases">
        <authorList>
            <person name="Fracassetti M."/>
        </authorList>
    </citation>
    <scope>NUCLEOTIDE SEQUENCE [LARGE SCALE GENOMIC DNA]</scope>
</reference>
<proteinExistence type="inferred from homology"/>
<evidence type="ECO:0000256" key="6">
    <source>
        <dbReference type="SAM" id="MobiDB-lite"/>
    </source>
</evidence>
<feature type="region of interest" description="Leucine repeat II (LRII)" evidence="5">
    <location>
        <begin position="281"/>
        <end position="313"/>
    </location>
</feature>
<dbReference type="EMBL" id="OZ034822">
    <property type="protein sequence ID" value="CAL1413091.1"/>
    <property type="molecule type" value="Genomic_DNA"/>
</dbReference>
<feature type="region of interest" description="PFYRE" evidence="5">
    <location>
        <begin position="323"/>
        <end position="414"/>
    </location>
</feature>
<keyword evidence="3" id="KW-0804">Transcription</keyword>
<evidence type="ECO:0000256" key="3">
    <source>
        <dbReference type="ARBA" id="ARBA00023163"/>
    </source>
</evidence>